<dbReference type="EMBL" id="JALAZD010000001">
    <property type="protein sequence ID" value="MCI0126356.1"/>
    <property type="molecule type" value="Genomic_DNA"/>
</dbReference>
<dbReference type="AlphaFoldDB" id="A0AA41UFD9"/>
<dbReference type="RefSeq" id="WP_281735259.1">
    <property type="nucleotide sequence ID" value="NZ_JAKETQ010000001.1"/>
</dbReference>
<feature type="region of interest" description="Disordered" evidence="1">
    <location>
        <begin position="1"/>
        <end position="26"/>
    </location>
</feature>
<gene>
    <name evidence="2" type="ORF">ML536_05900</name>
</gene>
<comment type="caution">
    <text evidence="2">The sequence shown here is derived from an EMBL/GenBank/DDBJ whole genome shotgun (WGS) entry which is preliminary data.</text>
</comment>
<dbReference type="Proteomes" id="UP001156140">
    <property type="component" value="Unassembled WGS sequence"/>
</dbReference>
<sequence>MTADNKSGRSPNEFAAGQVTSGNNLPHVQSLPSAIAAAGAVRVAEVTDGPARVIVEIGEGHTARLPEGADISQVRQNGSDLEFVQPDGSVVVRRAARCRG</sequence>
<evidence type="ECO:0000313" key="2">
    <source>
        <dbReference type="EMBL" id="MCI0126356.1"/>
    </source>
</evidence>
<name>A0AA41UFD9_9HYPH</name>
<keyword evidence="3" id="KW-1185">Reference proteome</keyword>
<feature type="compositionally biased region" description="Polar residues" evidence="1">
    <location>
        <begin position="1"/>
        <end position="10"/>
    </location>
</feature>
<evidence type="ECO:0000313" key="3">
    <source>
        <dbReference type="Proteomes" id="UP001156140"/>
    </source>
</evidence>
<protein>
    <submittedName>
        <fullName evidence="2">Uncharacterized protein</fullName>
    </submittedName>
</protein>
<accession>A0AA41UFD9</accession>
<proteinExistence type="predicted"/>
<evidence type="ECO:0000256" key="1">
    <source>
        <dbReference type="SAM" id="MobiDB-lite"/>
    </source>
</evidence>
<reference evidence="2" key="1">
    <citation type="submission" date="2022-03" db="EMBL/GenBank/DDBJ databases">
        <title>The complete genome sequence of a Methyloterrigena soli.</title>
        <authorList>
            <person name="Zi Z."/>
        </authorList>
    </citation>
    <scope>NUCLEOTIDE SEQUENCE</scope>
    <source>
        <strain evidence="2">M48</strain>
    </source>
</reference>
<organism evidence="2 3">
    <name type="scientific">Paradevosia shaoguanensis</name>
    <dbReference type="NCBI Taxonomy" id="1335043"/>
    <lineage>
        <taxon>Bacteria</taxon>
        <taxon>Pseudomonadati</taxon>
        <taxon>Pseudomonadota</taxon>
        <taxon>Alphaproteobacteria</taxon>
        <taxon>Hyphomicrobiales</taxon>
        <taxon>Devosiaceae</taxon>
        <taxon>Paradevosia</taxon>
    </lineage>
</organism>